<comment type="caution">
    <text evidence="2">The sequence shown here is derived from an EMBL/GenBank/DDBJ whole genome shotgun (WGS) entry which is preliminary data.</text>
</comment>
<evidence type="ECO:0000259" key="1">
    <source>
        <dbReference type="Pfam" id="PF00190"/>
    </source>
</evidence>
<dbReference type="Pfam" id="PF00190">
    <property type="entry name" value="Cupin_1"/>
    <property type="match status" value="1"/>
</dbReference>
<dbReference type="EMBL" id="SDMP01000003">
    <property type="protein sequence ID" value="RYR69210.1"/>
    <property type="molecule type" value="Genomic_DNA"/>
</dbReference>
<sequence>MNLSGIKLILHVSYILIHVSHLLNGNAVVAFRMISLGALYVTVRIHASVAVNIGENNINLMLKVPLLTPDLVKPSFHCCKVQTLCLGVELRDNDSDDCLCCLLLFLDSDDCNLPSLGSLAENLMRPDLPLVISLVAALDFLEICAGFMMIIGNFLPRGELEISSVTNVGLVCCLGVCSSELSLRPLSEGSPQALVSCYGGNWTLVLVKISGYGNAVAISGLSSQNPGVITVANAVFGSTPPISPEVLTKAFQVDKKVINYLEKQF</sequence>
<accession>A0A445E1D3</accession>
<evidence type="ECO:0000313" key="2">
    <source>
        <dbReference type="EMBL" id="RYR69210.1"/>
    </source>
</evidence>
<organism evidence="2 3">
    <name type="scientific">Arachis hypogaea</name>
    <name type="common">Peanut</name>
    <dbReference type="NCBI Taxonomy" id="3818"/>
    <lineage>
        <taxon>Eukaryota</taxon>
        <taxon>Viridiplantae</taxon>
        <taxon>Streptophyta</taxon>
        <taxon>Embryophyta</taxon>
        <taxon>Tracheophyta</taxon>
        <taxon>Spermatophyta</taxon>
        <taxon>Magnoliopsida</taxon>
        <taxon>eudicotyledons</taxon>
        <taxon>Gunneridae</taxon>
        <taxon>Pentapetalae</taxon>
        <taxon>rosids</taxon>
        <taxon>fabids</taxon>
        <taxon>Fabales</taxon>
        <taxon>Fabaceae</taxon>
        <taxon>Papilionoideae</taxon>
        <taxon>50 kb inversion clade</taxon>
        <taxon>dalbergioids sensu lato</taxon>
        <taxon>Dalbergieae</taxon>
        <taxon>Pterocarpus clade</taxon>
        <taxon>Arachis</taxon>
    </lineage>
</organism>
<dbReference type="STRING" id="3818.A0A445E1D3"/>
<dbReference type="InterPro" id="IPR006045">
    <property type="entry name" value="Cupin_1"/>
</dbReference>
<dbReference type="Proteomes" id="UP000289738">
    <property type="component" value="Chromosome A03"/>
</dbReference>
<dbReference type="PANTHER" id="PTHR31238">
    <property type="entry name" value="GERMIN-LIKE PROTEIN SUBFAMILY 3 MEMBER 3"/>
    <property type="match status" value="1"/>
</dbReference>
<dbReference type="Gene3D" id="2.60.120.10">
    <property type="entry name" value="Jelly Rolls"/>
    <property type="match status" value="1"/>
</dbReference>
<proteinExistence type="predicted"/>
<name>A0A445E1D3_ARAHY</name>
<keyword evidence="3" id="KW-1185">Reference proteome</keyword>
<dbReference type="AlphaFoldDB" id="A0A445E1D3"/>
<dbReference type="SUPFAM" id="SSF51182">
    <property type="entry name" value="RmlC-like cupins"/>
    <property type="match status" value="1"/>
</dbReference>
<dbReference type="InterPro" id="IPR014710">
    <property type="entry name" value="RmlC-like_jellyroll"/>
</dbReference>
<gene>
    <name evidence="2" type="ORF">Ahy_A03g015747</name>
</gene>
<dbReference type="InterPro" id="IPR011051">
    <property type="entry name" value="RmlC_Cupin_sf"/>
</dbReference>
<reference evidence="2 3" key="1">
    <citation type="submission" date="2019-01" db="EMBL/GenBank/DDBJ databases">
        <title>Sequencing of cultivated peanut Arachis hypogaea provides insights into genome evolution and oil improvement.</title>
        <authorList>
            <person name="Chen X."/>
        </authorList>
    </citation>
    <scope>NUCLEOTIDE SEQUENCE [LARGE SCALE GENOMIC DNA]</scope>
    <source>
        <strain evidence="3">cv. Fuhuasheng</strain>
        <tissue evidence="2">Leaves</tissue>
    </source>
</reference>
<evidence type="ECO:0000313" key="3">
    <source>
        <dbReference type="Proteomes" id="UP000289738"/>
    </source>
</evidence>
<feature type="domain" description="Cupin type-1" evidence="1">
    <location>
        <begin position="213"/>
        <end position="258"/>
    </location>
</feature>
<protein>
    <recommendedName>
        <fullName evidence="1">Cupin type-1 domain-containing protein</fullName>
    </recommendedName>
</protein>